<dbReference type="AlphaFoldDB" id="A0AAW0GD77"/>
<proteinExistence type="predicted"/>
<feature type="compositionally biased region" description="Basic and acidic residues" evidence="6">
    <location>
        <begin position="305"/>
        <end position="314"/>
    </location>
</feature>
<comment type="caution">
    <text evidence="8">The sequence shown here is derived from an EMBL/GenBank/DDBJ whole genome shotgun (WGS) entry which is preliminary data.</text>
</comment>
<comment type="subcellular location">
    <subcellularLocation>
        <location evidence="1">Nucleus</location>
    </subcellularLocation>
</comment>
<keyword evidence="2" id="KW-0479">Metal-binding</keyword>
<dbReference type="Proteomes" id="UP001385951">
    <property type="component" value="Unassembled WGS sequence"/>
</dbReference>
<evidence type="ECO:0000256" key="1">
    <source>
        <dbReference type="ARBA" id="ARBA00004123"/>
    </source>
</evidence>
<dbReference type="InterPro" id="IPR052035">
    <property type="entry name" value="ZnF_BED_domain_contain"/>
</dbReference>
<feature type="region of interest" description="Disordered" evidence="6">
    <location>
        <begin position="296"/>
        <end position="334"/>
    </location>
</feature>
<dbReference type="InterPro" id="IPR008906">
    <property type="entry name" value="HATC_C_dom"/>
</dbReference>
<dbReference type="PANTHER" id="PTHR46481">
    <property type="entry name" value="ZINC FINGER BED DOMAIN-CONTAINING PROTEIN 4"/>
    <property type="match status" value="1"/>
</dbReference>
<sequence length="334" mass="39009">MVMPALYSPLNIPFLAGPFLDMRTAISDLAKNYPDVEKYQPSDASWSLICEFRAFFDLIREVLSSLIFLDYVLLSHFPRKLRAMKGILYISPVIEETASLLEDMMRKWKTNWKRDDTYLIAMIVNPTIKFSEFATKDGCSRNQIRRHFVNLMSSKHRRSRHAVDCRKPAGQSVASMNEDKEVAKAELARYLKAGLHERTPDFNLLTFWKDFKEEYPLIYAIALDYMPIQACAVSCRRLFVSSEHTDSLRKRQISLQHFEALERQRFSSGKARLHDIAWSHLDAFQYFVEDRYPADDFFDDNDTTPGKHVEHKSDDDDDDDDDESDKDEEDEEDD</sequence>
<reference evidence="8 9" key="1">
    <citation type="submission" date="2022-09" db="EMBL/GenBank/DDBJ databases">
        <authorList>
            <person name="Palmer J.M."/>
        </authorList>
    </citation>
    <scope>NUCLEOTIDE SEQUENCE [LARGE SCALE GENOMIC DNA]</scope>
    <source>
        <strain evidence="8 9">DSM 7382</strain>
    </source>
</reference>
<evidence type="ECO:0000256" key="4">
    <source>
        <dbReference type="ARBA" id="ARBA00022833"/>
    </source>
</evidence>
<evidence type="ECO:0000313" key="8">
    <source>
        <dbReference type="EMBL" id="KAK7691260.1"/>
    </source>
</evidence>
<dbReference type="GO" id="GO:0008270">
    <property type="term" value="F:zinc ion binding"/>
    <property type="evidence" value="ECO:0007669"/>
    <property type="project" value="UniProtKB-KW"/>
</dbReference>
<dbReference type="Pfam" id="PF05699">
    <property type="entry name" value="Dimer_Tnp_hAT"/>
    <property type="match status" value="1"/>
</dbReference>
<keyword evidence="3" id="KW-0863">Zinc-finger</keyword>
<name>A0AAW0GD77_9APHY</name>
<keyword evidence="5" id="KW-0539">Nucleus</keyword>
<organism evidence="8 9">
    <name type="scientific">Cerrena zonata</name>
    <dbReference type="NCBI Taxonomy" id="2478898"/>
    <lineage>
        <taxon>Eukaryota</taxon>
        <taxon>Fungi</taxon>
        <taxon>Dikarya</taxon>
        <taxon>Basidiomycota</taxon>
        <taxon>Agaricomycotina</taxon>
        <taxon>Agaricomycetes</taxon>
        <taxon>Polyporales</taxon>
        <taxon>Cerrenaceae</taxon>
        <taxon>Cerrena</taxon>
    </lineage>
</organism>
<evidence type="ECO:0000259" key="7">
    <source>
        <dbReference type="Pfam" id="PF05699"/>
    </source>
</evidence>
<evidence type="ECO:0000256" key="2">
    <source>
        <dbReference type="ARBA" id="ARBA00022723"/>
    </source>
</evidence>
<keyword evidence="9" id="KW-1185">Reference proteome</keyword>
<protein>
    <recommendedName>
        <fullName evidence="7">HAT C-terminal dimerisation domain-containing protein</fullName>
    </recommendedName>
</protein>
<dbReference type="InterPro" id="IPR012337">
    <property type="entry name" value="RNaseH-like_sf"/>
</dbReference>
<dbReference type="GO" id="GO:0005634">
    <property type="term" value="C:nucleus"/>
    <property type="evidence" value="ECO:0007669"/>
    <property type="project" value="UniProtKB-SubCell"/>
</dbReference>
<dbReference type="SUPFAM" id="SSF53098">
    <property type="entry name" value="Ribonuclease H-like"/>
    <property type="match status" value="1"/>
</dbReference>
<feature type="domain" description="HAT C-terminal dimerisation" evidence="7">
    <location>
        <begin position="186"/>
        <end position="255"/>
    </location>
</feature>
<evidence type="ECO:0000313" key="9">
    <source>
        <dbReference type="Proteomes" id="UP001385951"/>
    </source>
</evidence>
<evidence type="ECO:0000256" key="3">
    <source>
        <dbReference type="ARBA" id="ARBA00022771"/>
    </source>
</evidence>
<keyword evidence="4" id="KW-0862">Zinc</keyword>
<evidence type="ECO:0000256" key="5">
    <source>
        <dbReference type="ARBA" id="ARBA00023242"/>
    </source>
</evidence>
<dbReference type="GO" id="GO:0046983">
    <property type="term" value="F:protein dimerization activity"/>
    <property type="evidence" value="ECO:0007669"/>
    <property type="project" value="InterPro"/>
</dbReference>
<evidence type="ECO:0000256" key="6">
    <source>
        <dbReference type="SAM" id="MobiDB-lite"/>
    </source>
</evidence>
<dbReference type="EMBL" id="JASBNA010000005">
    <property type="protein sequence ID" value="KAK7691260.1"/>
    <property type="molecule type" value="Genomic_DNA"/>
</dbReference>
<dbReference type="PANTHER" id="PTHR46481:SF10">
    <property type="entry name" value="ZINC FINGER BED DOMAIN-CONTAINING PROTEIN 39"/>
    <property type="match status" value="1"/>
</dbReference>
<accession>A0AAW0GD77</accession>
<feature type="compositionally biased region" description="Acidic residues" evidence="6">
    <location>
        <begin position="315"/>
        <end position="334"/>
    </location>
</feature>
<gene>
    <name evidence="8" type="ORF">QCA50_004653</name>
</gene>